<dbReference type="Proteomes" id="UP001558713">
    <property type="component" value="Unassembled WGS sequence"/>
</dbReference>
<comment type="caution">
    <text evidence="2">The sequence shown here is derived from an EMBL/GenBank/DDBJ whole genome shotgun (WGS) entry which is preliminary data.</text>
</comment>
<organism evidence="2 3">
    <name type="scientific">Cardamine amara subsp. amara</name>
    <dbReference type="NCBI Taxonomy" id="228776"/>
    <lineage>
        <taxon>Eukaryota</taxon>
        <taxon>Viridiplantae</taxon>
        <taxon>Streptophyta</taxon>
        <taxon>Embryophyta</taxon>
        <taxon>Tracheophyta</taxon>
        <taxon>Spermatophyta</taxon>
        <taxon>Magnoliopsida</taxon>
        <taxon>eudicotyledons</taxon>
        <taxon>Gunneridae</taxon>
        <taxon>Pentapetalae</taxon>
        <taxon>rosids</taxon>
        <taxon>malvids</taxon>
        <taxon>Brassicales</taxon>
        <taxon>Brassicaceae</taxon>
        <taxon>Cardamineae</taxon>
        <taxon>Cardamine</taxon>
    </lineage>
</organism>
<dbReference type="EMBL" id="JBANAX010000497">
    <property type="protein sequence ID" value="KAL1206479.1"/>
    <property type="molecule type" value="Genomic_DNA"/>
</dbReference>
<name>A0ABD1AIL8_CARAN</name>
<gene>
    <name evidence="2" type="ORF">V5N11_027053</name>
</gene>
<accession>A0ABD1AIL8</accession>
<reference evidence="2 3" key="1">
    <citation type="submission" date="2024-04" db="EMBL/GenBank/DDBJ databases">
        <title>Genome assembly C_amara_ONT_v2.</title>
        <authorList>
            <person name="Yant L."/>
            <person name="Moore C."/>
            <person name="Slenker M."/>
        </authorList>
    </citation>
    <scope>NUCLEOTIDE SEQUENCE [LARGE SCALE GENOMIC DNA]</scope>
    <source>
        <tissue evidence="2">Leaf</tissue>
    </source>
</reference>
<feature type="region of interest" description="Disordered" evidence="1">
    <location>
        <begin position="192"/>
        <end position="214"/>
    </location>
</feature>
<dbReference type="AlphaFoldDB" id="A0ABD1AIL8"/>
<evidence type="ECO:0000256" key="1">
    <source>
        <dbReference type="SAM" id="MobiDB-lite"/>
    </source>
</evidence>
<protein>
    <submittedName>
        <fullName evidence="2">Transcription factor</fullName>
    </submittedName>
</protein>
<feature type="region of interest" description="Disordered" evidence="1">
    <location>
        <begin position="285"/>
        <end position="310"/>
    </location>
</feature>
<keyword evidence="3" id="KW-1185">Reference proteome</keyword>
<feature type="compositionally biased region" description="Low complexity" evidence="1">
    <location>
        <begin position="1"/>
        <end position="15"/>
    </location>
</feature>
<evidence type="ECO:0000313" key="3">
    <source>
        <dbReference type="Proteomes" id="UP001558713"/>
    </source>
</evidence>
<feature type="region of interest" description="Disordered" evidence="1">
    <location>
        <begin position="1"/>
        <end position="89"/>
    </location>
</feature>
<feature type="compositionally biased region" description="Low complexity" evidence="1">
    <location>
        <begin position="23"/>
        <end position="67"/>
    </location>
</feature>
<sequence length="413" mass="45100">MYFQPQSSQPNTPSSSPLPSPTPVTENANANANSSSSFTFHTTTANLLHPLSPHTPTTPQTPSQLSSTPPPPPLSSPLSSPRNNQYPTLPLFALPRSQINNNTNNANFTFPRPPPLLQPPSTLLAKRYNNVNTSSPLNCINRVSTAPFSPVSRDSYTSFLTLPYSSPTAQTAQTATYHNTINNYSSSSSFSLNPSSSSYPTTTSSPSFLHSHYTPSSSSFHTNPVYSMKQELPSNQIPQIDAFNNVNNFSDNERQNHNFNSSGVHRRSSSCSLLEDVLEEAEALAGGCEGRPPKRRQLTASPPNNNNNDNFFPVSFGHYDSSDNLCSLQDLKSKEEESLQMNTMQEDIAKLLDWGSDSGEISNGQSSVVTDDNLVLDVHQFASLFPADSTAVATTTNDEHNNNNNNNCSWENF</sequence>
<evidence type="ECO:0000313" key="2">
    <source>
        <dbReference type="EMBL" id="KAL1206479.1"/>
    </source>
</evidence>
<feature type="compositionally biased region" description="Low complexity" evidence="1">
    <location>
        <begin position="192"/>
        <end position="209"/>
    </location>
</feature>
<proteinExistence type="predicted"/>
<feature type="region of interest" description="Disordered" evidence="1">
    <location>
        <begin position="246"/>
        <end position="266"/>
    </location>
</feature>